<dbReference type="RefSeq" id="WP_006028260.1">
    <property type="nucleotide sequence ID" value="NZ_CP013382.1"/>
</dbReference>
<sequence length="90" mass="9378">MTSTHRRLVISPPHLDGGVFGCGRSLALAALASAVERPAAPIVGARASPPAQAETMRAYASQVALFAAHALVDLHAPETCRRLQCETMSA</sequence>
<dbReference type="Proteomes" id="UP000594943">
    <property type="component" value="Chromosome 2"/>
</dbReference>
<accession>A0A7U4PC09</accession>
<dbReference type="AlphaFoldDB" id="A0A7U4PC09"/>
<proteinExistence type="predicted"/>
<organism evidence="1 2">
    <name type="scientific">Burkholderia humptydooensis</name>
    <dbReference type="NCBI Taxonomy" id="430531"/>
    <lineage>
        <taxon>Bacteria</taxon>
        <taxon>Pseudomonadati</taxon>
        <taxon>Pseudomonadota</taxon>
        <taxon>Betaproteobacteria</taxon>
        <taxon>Burkholderiales</taxon>
        <taxon>Burkholderiaceae</taxon>
        <taxon>Burkholderia</taxon>
        <taxon>pseudomallei group</taxon>
    </lineage>
</organism>
<accession>A0A7T2U5K2</accession>
<name>A0A7U4PC09_9BURK</name>
<evidence type="ECO:0000313" key="1">
    <source>
        <dbReference type="EMBL" id="QPS46103.1"/>
    </source>
</evidence>
<dbReference type="EMBL" id="CP065687">
    <property type="protein sequence ID" value="QPS46103.1"/>
    <property type="molecule type" value="Genomic_DNA"/>
</dbReference>
<protein>
    <submittedName>
        <fullName evidence="1">Uncharacterized protein</fullName>
    </submittedName>
</protein>
<dbReference type="KEGG" id="bhg:I6G56_28765"/>
<reference evidence="1 2" key="1">
    <citation type="submission" date="2020-12" db="EMBL/GenBank/DDBJ databases">
        <title>FDA dAtabase for Regulatory Grade micrObial Sequences (FDA-ARGOS): Supporting development and validation of Infectious Disease Dx tests.</title>
        <authorList>
            <person name="Nelson B."/>
            <person name="Plummer A."/>
            <person name="Tallon L."/>
            <person name="Sadzewicz L."/>
            <person name="Zhao X."/>
            <person name="Boylan J."/>
            <person name="Ott S."/>
            <person name="Bowen H."/>
            <person name="Vavikolanu K."/>
            <person name="Mehta A."/>
            <person name="Aluvathingal J."/>
            <person name="Nadendla S."/>
            <person name="Myers T."/>
            <person name="Yan Y."/>
            <person name="Sichtig H."/>
        </authorList>
    </citation>
    <scope>NUCLEOTIDE SEQUENCE [LARGE SCALE GENOMIC DNA]</scope>
    <source>
        <strain evidence="1 2">FDAARGOS_899</strain>
    </source>
</reference>
<gene>
    <name evidence="1" type="ORF">I6G56_28765</name>
</gene>
<evidence type="ECO:0000313" key="2">
    <source>
        <dbReference type="Proteomes" id="UP000594943"/>
    </source>
</evidence>